<keyword evidence="6 9" id="KW-0472">Membrane</keyword>
<keyword evidence="4 9" id="KW-0812">Transmembrane</keyword>
<dbReference type="InterPro" id="IPR050487">
    <property type="entry name" value="FtsQ_DivIB"/>
</dbReference>
<feature type="compositionally biased region" description="Acidic residues" evidence="8">
    <location>
        <begin position="82"/>
        <end position="94"/>
    </location>
</feature>
<evidence type="ECO:0000256" key="8">
    <source>
        <dbReference type="SAM" id="MobiDB-lite"/>
    </source>
</evidence>
<evidence type="ECO:0000256" key="9">
    <source>
        <dbReference type="SAM" id="Phobius"/>
    </source>
</evidence>
<evidence type="ECO:0000256" key="2">
    <source>
        <dbReference type="ARBA" id="ARBA00022475"/>
    </source>
</evidence>
<keyword evidence="3" id="KW-0132">Cell division</keyword>
<evidence type="ECO:0000256" key="4">
    <source>
        <dbReference type="ARBA" id="ARBA00022692"/>
    </source>
</evidence>
<dbReference type="PROSITE" id="PS51779">
    <property type="entry name" value="POTRA"/>
    <property type="match status" value="1"/>
</dbReference>
<protein>
    <recommendedName>
        <fullName evidence="10">POTRA domain-containing protein</fullName>
    </recommendedName>
</protein>
<dbReference type="AlphaFoldDB" id="A0A0M2SJ77"/>
<keyword evidence="12" id="KW-1185">Reference proteome</keyword>
<keyword evidence="5 9" id="KW-1133">Transmembrane helix</keyword>
<feature type="transmembrane region" description="Helical" evidence="9">
    <location>
        <begin position="156"/>
        <end position="178"/>
    </location>
</feature>
<feature type="domain" description="POTRA" evidence="10">
    <location>
        <begin position="182"/>
        <end position="250"/>
    </location>
</feature>
<dbReference type="EMBL" id="LAYZ01000024">
    <property type="protein sequence ID" value="KKK33706.1"/>
    <property type="molecule type" value="Genomic_DNA"/>
</dbReference>
<evidence type="ECO:0000256" key="3">
    <source>
        <dbReference type="ARBA" id="ARBA00022618"/>
    </source>
</evidence>
<dbReference type="STRING" id="1432562.WN59_08795"/>
<comment type="caution">
    <text evidence="11">The sequence shown here is derived from an EMBL/GenBank/DDBJ whole genome shotgun (WGS) entry which is preliminary data.</text>
</comment>
<proteinExistence type="predicted"/>
<evidence type="ECO:0000259" key="10">
    <source>
        <dbReference type="PROSITE" id="PS51779"/>
    </source>
</evidence>
<dbReference type="InterPro" id="IPR034746">
    <property type="entry name" value="POTRA"/>
</dbReference>
<evidence type="ECO:0000256" key="6">
    <source>
        <dbReference type="ARBA" id="ARBA00023136"/>
    </source>
</evidence>
<organism evidence="11 12">
    <name type="scientific">Salinicoccus sediminis</name>
    <dbReference type="NCBI Taxonomy" id="1432562"/>
    <lineage>
        <taxon>Bacteria</taxon>
        <taxon>Bacillati</taxon>
        <taxon>Bacillota</taxon>
        <taxon>Bacilli</taxon>
        <taxon>Bacillales</taxon>
        <taxon>Staphylococcaceae</taxon>
        <taxon>Salinicoccus</taxon>
    </lineage>
</organism>
<evidence type="ECO:0000313" key="11">
    <source>
        <dbReference type="EMBL" id="KKK33706.1"/>
    </source>
</evidence>
<name>A0A0M2SJ77_9STAP</name>
<evidence type="ECO:0000313" key="12">
    <source>
        <dbReference type="Proteomes" id="UP000034287"/>
    </source>
</evidence>
<evidence type="ECO:0000256" key="5">
    <source>
        <dbReference type="ARBA" id="ARBA00022989"/>
    </source>
</evidence>
<dbReference type="PANTHER" id="PTHR37820:SF1">
    <property type="entry name" value="CELL DIVISION PROTEIN FTSQ"/>
    <property type="match status" value="1"/>
</dbReference>
<dbReference type="Proteomes" id="UP000034287">
    <property type="component" value="Unassembled WGS sequence"/>
</dbReference>
<dbReference type="GO" id="GO:0005886">
    <property type="term" value="C:plasma membrane"/>
    <property type="evidence" value="ECO:0007669"/>
    <property type="project" value="TreeGrafter"/>
</dbReference>
<evidence type="ECO:0000256" key="1">
    <source>
        <dbReference type="ARBA" id="ARBA00004370"/>
    </source>
</evidence>
<dbReference type="Gene3D" id="3.10.20.310">
    <property type="entry name" value="membrane protein fhac"/>
    <property type="match status" value="1"/>
</dbReference>
<sequence>MEERPDINDLKKRLKDDRTGGNDEHEDMLRARLEGEPEPSGHEDGEDAAAPLEEPEASAGMDEAEDDNFSPAGETEAPAQEVQDEDAEDPDEIETFTRDGRPISVDTYNRTKRAGDEKEKHRPGQKGRRFKKPAAKEKVKKERKPLKSYFRKPKRVHVYTGLIILALMMFGTLVWYVFSGASSVREVSISGNSLINDEEIAERLQFSEGDKMFSINTDRAEENIALLPAIEEVHVERSWWNGVDVNISEYRPLGYVTNGGNYYPVLENARVLRGYPAPPNEAPILHYFEGEEFDALVESLSKIEPSILDGISEIYYRPSEQSSTRIHMFMNDGQEIVADYRTIDSKMNYYIGMREEIGDSKEGVIDLEIGSSFLPYDSAEAEDIKQGIYETPVQAQYIENVSGSLGNVKEVLSGFGDGEE</sequence>
<dbReference type="GO" id="GO:0051301">
    <property type="term" value="P:cell division"/>
    <property type="evidence" value="ECO:0007669"/>
    <property type="project" value="UniProtKB-KW"/>
</dbReference>
<feature type="compositionally biased region" description="Basic and acidic residues" evidence="8">
    <location>
        <begin position="113"/>
        <end position="122"/>
    </location>
</feature>
<feature type="region of interest" description="Disordered" evidence="8">
    <location>
        <begin position="1"/>
        <end position="138"/>
    </location>
</feature>
<comment type="subcellular location">
    <subcellularLocation>
        <location evidence="1">Membrane</location>
    </subcellularLocation>
</comment>
<dbReference type="PANTHER" id="PTHR37820">
    <property type="entry name" value="CELL DIVISION PROTEIN DIVIB"/>
    <property type="match status" value="1"/>
</dbReference>
<keyword evidence="2" id="KW-1003">Cell membrane</keyword>
<evidence type="ECO:0000256" key="7">
    <source>
        <dbReference type="ARBA" id="ARBA00023306"/>
    </source>
</evidence>
<keyword evidence="7" id="KW-0131">Cell cycle</keyword>
<gene>
    <name evidence="11" type="ORF">WN59_08795</name>
</gene>
<reference evidence="11 12" key="1">
    <citation type="submission" date="2015-04" db="EMBL/GenBank/DDBJ databases">
        <title>Taxonomic description and genome sequence of Salinicoccus sediminis sp. nov., a novel hyper halotolerant bacterium isolated from marine sediment.</title>
        <authorList>
            <person name="Mathan Kumar R."/>
            <person name="Kaur G."/>
            <person name="Kumar N."/>
            <person name="Kumar A."/>
            <person name="Singh N.K."/>
            <person name="Kaur N."/>
            <person name="Mayilraj S."/>
        </authorList>
    </citation>
    <scope>NUCLEOTIDE SEQUENCE [LARGE SCALE GENOMIC DNA]</scope>
    <source>
        <strain evidence="11 12">SV-16</strain>
    </source>
</reference>
<dbReference type="InterPro" id="IPR005548">
    <property type="entry name" value="Cell_div_FtsQ/DivIB_C"/>
</dbReference>
<feature type="compositionally biased region" description="Basic residues" evidence="8">
    <location>
        <begin position="123"/>
        <end position="133"/>
    </location>
</feature>
<accession>A0A0M2SJ77</accession>
<dbReference type="InterPro" id="IPR013685">
    <property type="entry name" value="POTRA_FtsQ_type"/>
</dbReference>
<dbReference type="RefSeq" id="WP_046515929.1">
    <property type="nucleotide sequence ID" value="NZ_LAYZ01000024.1"/>
</dbReference>
<dbReference type="PATRIC" id="fig|1432562.3.peg.1735"/>
<dbReference type="Gene3D" id="3.40.50.10960">
    <property type="match status" value="1"/>
</dbReference>
<dbReference type="Pfam" id="PF08478">
    <property type="entry name" value="POTRA_1"/>
    <property type="match status" value="1"/>
</dbReference>
<dbReference type="Pfam" id="PF03799">
    <property type="entry name" value="FtsQ_DivIB_C"/>
    <property type="match status" value="1"/>
</dbReference>
<dbReference type="OrthoDB" id="1819027at2"/>
<feature type="compositionally biased region" description="Low complexity" evidence="8">
    <location>
        <begin position="48"/>
        <end position="60"/>
    </location>
</feature>
<feature type="compositionally biased region" description="Basic and acidic residues" evidence="8">
    <location>
        <begin position="1"/>
        <end position="43"/>
    </location>
</feature>